<reference evidence="2 3" key="1">
    <citation type="submission" date="2019-07" db="EMBL/GenBank/DDBJ databases">
        <title>Complete Genome Sequence of Leptotrichia goodfellowii Strain JCM 16774.</title>
        <authorList>
            <person name="Watanabe S."/>
            <person name="Cui L."/>
        </authorList>
    </citation>
    <scope>NUCLEOTIDE SEQUENCE [LARGE SCALE GENOMIC DNA]</scope>
    <source>
        <strain evidence="2 3">JCM16774</strain>
    </source>
</reference>
<dbReference type="InterPro" id="IPR009326">
    <property type="entry name" value="DUF984"/>
</dbReference>
<evidence type="ECO:0000313" key="3">
    <source>
        <dbReference type="Proteomes" id="UP000321606"/>
    </source>
</evidence>
<dbReference type="PANTHER" id="PTHR39203:SF1">
    <property type="entry name" value="CYTOPLASMIC PROTEIN"/>
    <property type="match status" value="1"/>
</dbReference>
<evidence type="ECO:0000313" key="2">
    <source>
        <dbReference type="EMBL" id="BBM35867.1"/>
    </source>
</evidence>
<name>A0A510J9I7_9FUSO</name>
<dbReference type="KEGG" id="lgo:JCM16774_0797"/>
<dbReference type="InterPro" id="IPR015947">
    <property type="entry name" value="PUA-like_sf"/>
</dbReference>
<accession>A0A510J9I7</accession>
<dbReference type="AlphaFoldDB" id="A0A510J9I7"/>
<dbReference type="InterPro" id="IPR007374">
    <property type="entry name" value="ASCH_domain"/>
</dbReference>
<organism evidence="2 3">
    <name type="scientific">Pseudoleptotrichia goodfellowii</name>
    <dbReference type="NCBI Taxonomy" id="157692"/>
    <lineage>
        <taxon>Bacteria</taxon>
        <taxon>Fusobacteriati</taxon>
        <taxon>Fusobacteriota</taxon>
        <taxon>Fusobacteriia</taxon>
        <taxon>Fusobacteriales</taxon>
        <taxon>Leptotrichiaceae</taxon>
        <taxon>Pseudoleptotrichia</taxon>
    </lineage>
</organism>
<feature type="domain" description="ASCH" evidence="1">
    <location>
        <begin position="27"/>
        <end position="149"/>
    </location>
</feature>
<dbReference type="Pfam" id="PF04266">
    <property type="entry name" value="ASCH"/>
    <property type="match status" value="1"/>
</dbReference>
<evidence type="ECO:0000259" key="1">
    <source>
        <dbReference type="SMART" id="SM01022"/>
    </source>
</evidence>
<dbReference type="OrthoDB" id="9807542at2"/>
<dbReference type="STRING" id="714315.GCA_000516535_00788"/>
<proteinExistence type="predicted"/>
<dbReference type="SUPFAM" id="SSF88697">
    <property type="entry name" value="PUA domain-like"/>
    <property type="match status" value="1"/>
</dbReference>
<dbReference type="CDD" id="cd06553">
    <property type="entry name" value="ASCH_Ef3133_like"/>
    <property type="match status" value="1"/>
</dbReference>
<protein>
    <submittedName>
        <fullName evidence="2">ASCH domain protein</fullName>
    </submittedName>
</protein>
<sequence length="149" mass="17395">MNINKIIEKYIETLTEEERKNIYISKFSFGDENDIQMQNDLAQLVLKGEKTATTSLYSLYDFENERIPQVGDINVILDGNSNEVCVTVNTKVYSLPFKDISEEYAYKEGEGDKSLEYWKKVHKDFFIKEAEGNFNESMEVLCEEFELLK</sequence>
<dbReference type="PANTHER" id="PTHR39203">
    <property type="entry name" value="CYTOPLASMIC PROTEIN-RELATED"/>
    <property type="match status" value="1"/>
</dbReference>
<dbReference type="PIRSF" id="PIRSF021320">
    <property type="entry name" value="DUF984"/>
    <property type="match status" value="1"/>
</dbReference>
<gene>
    <name evidence="2" type="ORF">JCM16774_0797</name>
</gene>
<dbReference type="RefSeq" id="WP_026737322.1">
    <property type="nucleotide sequence ID" value="NZ_AP019822.1"/>
</dbReference>
<dbReference type="Proteomes" id="UP000321606">
    <property type="component" value="Chromosome"/>
</dbReference>
<dbReference type="SMART" id="SM01022">
    <property type="entry name" value="ASCH"/>
    <property type="match status" value="1"/>
</dbReference>
<dbReference type="EMBL" id="AP019822">
    <property type="protein sequence ID" value="BBM35867.1"/>
    <property type="molecule type" value="Genomic_DNA"/>
</dbReference>
<dbReference type="Gene3D" id="3.10.400.10">
    <property type="entry name" value="Sulfate adenylyltransferase"/>
    <property type="match status" value="1"/>
</dbReference>